<keyword evidence="4 9" id="KW-0378">Hydrolase</keyword>
<dbReference type="GO" id="GO:0015938">
    <property type="term" value="P:coenzyme A catabolic process"/>
    <property type="evidence" value="ECO:0007669"/>
    <property type="project" value="TreeGrafter"/>
</dbReference>
<dbReference type="InterPro" id="IPR045121">
    <property type="entry name" value="CoAse"/>
</dbReference>
<dbReference type="Gene3D" id="3.90.79.10">
    <property type="entry name" value="Nucleoside Triphosphate Pyrophosphohydrolase"/>
    <property type="match status" value="1"/>
</dbReference>
<evidence type="ECO:0000256" key="4">
    <source>
        <dbReference type="ARBA" id="ARBA00022801"/>
    </source>
</evidence>
<evidence type="ECO:0000256" key="6">
    <source>
        <dbReference type="ARBA" id="ARBA00023211"/>
    </source>
</evidence>
<evidence type="ECO:0000256" key="1">
    <source>
        <dbReference type="ARBA" id="ARBA00001936"/>
    </source>
</evidence>
<name>A0A2P2JX52_RHIMU</name>
<dbReference type="InterPro" id="IPR000086">
    <property type="entry name" value="NUDIX_hydrolase_dom"/>
</dbReference>
<dbReference type="GO" id="GO:0046872">
    <property type="term" value="F:metal ion binding"/>
    <property type="evidence" value="ECO:0007669"/>
    <property type="project" value="UniProtKB-KW"/>
</dbReference>
<dbReference type="EMBL" id="GGEC01017529">
    <property type="protein sequence ID" value="MBW98012.1"/>
    <property type="molecule type" value="Transcribed_RNA"/>
</dbReference>
<reference evidence="9" key="1">
    <citation type="submission" date="2018-02" db="EMBL/GenBank/DDBJ databases">
        <title>Rhizophora mucronata_Transcriptome.</title>
        <authorList>
            <person name="Meera S.P."/>
            <person name="Sreeshan A."/>
            <person name="Augustine A."/>
        </authorList>
    </citation>
    <scope>NUCLEOTIDE SEQUENCE</scope>
    <source>
        <tissue evidence="9">Leaf</tissue>
    </source>
</reference>
<dbReference type="GO" id="GO:0006637">
    <property type="term" value="P:acyl-CoA metabolic process"/>
    <property type="evidence" value="ECO:0007669"/>
    <property type="project" value="UniProtKB-ARBA"/>
</dbReference>
<dbReference type="CDD" id="cd03426">
    <property type="entry name" value="NUDIX_CoAse_Nudt7"/>
    <property type="match status" value="1"/>
</dbReference>
<evidence type="ECO:0000256" key="7">
    <source>
        <dbReference type="SAM" id="MobiDB-lite"/>
    </source>
</evidence>
<dbReference type="GO" id="GO:0010945">
    <property type="term" value="F:coenzyme A diphosphatase activity"/>
    <property type="evidence" value="ECO:0007669"/>
    <property type="project" value="InterPro"/>
</dbReference>
<dbReference type="SUPFAM" id="SSF55811">
    <property type="entry name" value="Nudix"/>
    <property type="match status" value="1"/>
</dbReference>
<dbReference type="GO" id="GO:0008893">
    <property type="term" value="F:guanosine-3',5'-bis(diphosphate) 3'-diphosphatase activity"/>
    <property type="evidence" value="ECO:0007669"/>
    <property type="project" value="UniProtKB-ARBA"/>
</dbReference>
<organism evidence="9">
    <name type="scientific">Rhizophora mucronata</name>
    <name type="common">Asiatic mangrove</name>
    <dbReference type="NCBI Taxonomy" id="61149"/>
    <lineage>
        <taxon>Eukaryota</taxon>
        <taxon>Viridiplantae</taxon>
        <taxon>Streptophyta</taxon>
        <taxon>Embryophyta</taxon>
        <taxon>Tracheophyta</taxon>
        <taxon>Spermatophyta</taxon>
        <taxon>Magnoliopsida</taxon>
        <taxon>eudicotyledons</taxon>
        <taxon>Gunneridae</taxon>
        <taxon>Pentapetalae</taxon>
        <taxon>rosids</taxon>
        <taxon>fabids</taxon>
        <taxon>Malpighiales</taxon>
        <taxon>Rhizophoraceae</taxon>
        <taxon>Rhizophora</taxon>
    </lineage>
</organism>
<protein>
    <submittedName>
        <fullName evidence="9">Nudix hydrolase 15-like isoform X1</fullName>
    </submittedName>
</protein>
<dbReference type="GO" id="GO:0015937">
    <property type="term" value="P:coenzyme A biosynthetic process"/>
    <property type="evidence" value="ECO:0007669"/>
    <property type="project" value="UniProtKB-ARBA"/>
</dbReference>
<evidence type="ECO:0000256" key="2">
    <source>
        <dbReference type="ARBA" id="ARBA00001946"/>
    </source>
</evidence>
<dbReference type="Pfam" id="PF00293">
    <property type="entry name" value="NUDIX"/>
    <property type="match status" value="1"/>
</dbReference>
<evidence type="ECO:0000256" key="3">
    <source>
        <dbReference type="ARBA" id="ARBA00022723"/>
    </source>
</evidence>
<dbReference type="PANTHER" id="PTHR12992:SF24">
    <property type="entry name" value="PEROXISOMAL COENZYME A DIPHOSPHATASE NUDT7"/>
    <property type="match status" value="1"/>
</dbReference>
<comment type="cofactor">
    <cofactor evidence="1">
        <name>Mn(2+)</name>
        <dbReference type="ChEBI" id="CHEBI:29035"/>
    </cofactor>
</comment>
<dbReference type="GO" id="GO:0005737">
    <property type="term" value="C:cytoplasm"/>
    <property type="evidence" value="ECO:0007669"/>
    <property type="project" value="UniProtKB-ARBA"/>
</dbReference>
<comment type="cofactor">
    <cofactor evidence="2">
        <name>Mg(2+)</name>
        <dbReference type="ChEBI" id="CHEBI:18420"/>
    </cofactor>
</comment>
<dbReference type="AlphaFoldDB" id="A0A2P2JX52"/>
<sequence length="283" mass="31750">MVSLLRAKLPLSSTQSLLHKAPAFSHMDSCRSQRMITLAQQLRLYKPPPPSPDEIEEQSIEEAAGKVVSQVGFQESVTPIPADPQRFKPKRAAVLVCIFEGDDGEFRVILTKRSLRLPTHSGEVSLPGGKVEQDDKDDGDTATREAKEEIGLDPSLVNVVTFLEPFLSKHLLRVVPVIGLLSDHKAFKPTPNPAEVEAVFDAPLEMFIKDENRRVEEREWMGDKYLLHFFDYDAGNSKYLIWGLTAGILIRAASVAYQRPPAFLEQNPKFKYPKDVTKDTVVR</sequence>
<evidence type="ECO:0000256" key="5">
    <source>
        <dbReference type="ARBA" id="ARBA00022842"/>
    </source>
</evidence>
<keyword evidence="6" id="KW-0464">Manganese</keyword>
<dbReference type="PANTHER" id="PTHR12992">
    <property type="entry name" value="NUDIX HYDROLASE"/>
    <property type="match status" value="1"/>
</dbReference>
<dbReference type="InterPro" id="IPR015797">
    <property type="entry name" value="NUDIX_hydrolase-like_dom_sf"/>
</dbReference>
<keyword evidence="3" id="KW-0479">Metal-binding</keyword>
<proteinExistence type="predicted"/>
<keyword evidence="5" id="KW-0460">Magnesium</keyword>
<dbReference type="PROSITE" id="PS51462">
    <property type="entry name" value="NUDIX"/>
    <property type="match status" value="1"/>
</dbReference>
<feature type="region of interest" description="Disordered" evidence="7">
    <location>
        <begin position="121"/>
        <end position="147"/>
    </location>
</feature>
<dbReference type="FunFam" id="3.90.79.10:FF:000036">
    <property type="entry name" value="Nudix hydrolase 11"/>
    <property type="match status" value="1"/>
</dbReference>
<evidence type="ECO:0000313" key="9">
    <source>
        <dbReference type="EMBL" id="MBW98012.1"/>
    </source>
</evidence>
<feature type="domain" description="Nudix hydrolase" evidence="8">
    <location>
        <begin position="89"/>
        <end position="245"/>
    </location>
</feature>
<evidence type="ECO:0000259" key="8">
    <source>
        <dbReference type="PROSITE" id="PS51462"/>
    </source>
</evidence>
<accession>A0A2P2JX52</accession>